<accession>A0ABS5V4X6</accession>
<dbReference type="Proteomes" id="UP001195903">
    <property type="component" value="Unassembled WGS sequence"/>
</dbReference>
<organism evidence="1 2">
    <name type="scientific">Shewanella jiangmenensis</name>
    <dbReference type="NCBI Taxonomy" id="2837387"/>
    <lineage>
        <taxon>Bacteria</taxon>
        <taxon>Pseudomonadati</taxon>
        <taxon>Pseudomonadota</taxon>
        <taxon>Gammaproteobacteria</taxon>
        <taxon>Alteromonadales</taxon>
        <taxon>Shewanellaceae</taxon>
        <taxon>Shewanella</taxon>
    </lineage>
</organism>
<name>A0ABS5V4X6_9GAMM</name>
<evidence type="ECO:0000313" key="1">
    <source>
        <dbReference type="EMBL" id="MBT1444724.1"/>
    </source>
</evidence>
<gene>
    <name evidence="1" type="ORF">KJI95_09345</name>
</gene>
<protein>
    <recommendedName>
        <fullName evidence="3">C2H2-type domain-containing protein</fullName>
    </recommendedName>
</protein>
<evidence type="ECO:0008006" key="3">
    <source>
        <dbReference type="Google" id="ProtNLM"/>
    </source>
</evidence>
<reference evidence="1 2" key="1">
    <citation type="submission" date="2021-05" db="EMBL/GenBank/DDBJ databases">
        <title>Shewanella sp. JM162201.</title>
        <authorList>
            <person name="Xu S."/>
            <person name="Li A."/>
        </authorList>
    </citation>
    <scope>NUCLEOTIDE SEQUENCE [LARGE SCALE GENOMIC DNA]</scope>
    <source>
        <strain evidence="1 2">JM162201</strain>
    </source>
</reference>
<keyword evidence="2" id="KW-1185">Reference proteome</keyword>
<evidence type="ECO:0000313" key="2">
    <source>
        <dbReference type="Proteomes" id="UP001195903"/>
    </source>
</evidence>
<proteinExistence type="predicted"/>
<sequence>MADFSLINKNSSHSFNAQKRLIKELFAGKTIPCDKCGKPLSASLPAANEPHLLGHIRCPKGCTDIELELE</sequence>
<dbReference type="EMBL" id="JAHEPS010000003">
    <property type="protein sequence ID" value="MBT1444724.1"/>
    <property type="molecule type" value="Genomic_DNA"/>
</dbReference>
<dbReference type="RefSeq" id="WP_214506928.1">
    <property type="nucleotide sequence ID" value="NZ_JAHEPS010000003.1"/>
</dbReference>
<comment type="caution">
    <text evidence="1">The sequence shown here is derived from an EMBL/GenBank/DDBJ whole genome shotgun (WGS) entry which is preliminary data.</text>
</comment>